<evidence type="ECO:0000256" key="9">
    <source>
        <dbReference type="ARBA" id="ARBA00022989"/>
    </source>
</evidence>
<keyword evidence="16" id="KW-1185">Reference proteome</keyword>
<evidence type="ECO:0000256" key="5">
    <source>
        <dbReference type="ARBA" id="ARBA00022475"/>
    </source>
</evidence>
<evidence type="ECO:0000256" key="1">
    <source>
        <dbReference type="ARBA" id="ARBA00004651"/>
    </source>
</evidence>
<organism evidence="15 16">
    <name type="scientific">Bradyrhizobium macuxiense</name>
    <dbReference type="NCBI Taxonomy" id="1755647"/>
    <lineage>
        <taxon>Bacteria</taxon>
        <taxon>Pseudomonadati</taxon>
        <taxon>Pseudomonadota</taxon>
        <taxon>Alphaproteobacteria</taxon>
        <taxon>Hyphomicrobiales</taxon>
        <taxon>Nitrobacteraceae</taxon>
        <taxon>Bradyrhizobium</taxon>
    </lineage>
</organism>
<protein>
    <recommendedName>
        <fullName evidence="4">Probable alginate O-acetylase AlgI</fullName>
    </recommendedName>
    <alternativeName>
        <fullName evidence="12">Alginate biosynthesis protein AlgI</fullName>
    </alternativeName>
</protein>
<evidence type="ECO:0000313" key="16">
    <source>
        <dbReference type="Proteomes" id="UP000321304"/>
    </source>
</evidence>
<feature type="transmembrane region" description="Helical" evidence="14">
    <location>
        <begin position="7"/>
        <end position="26"/>
    </location>
</feature>
<dbReference type="PIRSF" id="PIRSF016636">
    <property type="entry name" value="AlgI_DltB"/>
    <property type="match status" value="1"/>
</dbReference>
<feature type="transmembrane region" description="Helical" evidence="14">
    <location>
        <begin position="46"/>
        <end position="65"/>
    </location>
</feature>
<dbReference type="AlphaFoldDB" id="A0A560KVX5"/>
<dbReference type="InterPro" id="IPR028362">
    <property type="entry name" value="AlgI"/>
</dbReference>
<feature type="transmembrane region" description="Helical" evidence="14">
    <location>
        <begin position="437"/>
        <end position="462"/>
    </location>
</feature>
<name>A0A560KVX5_9BRAD</name>
<dbReference type="InterPro" id="IPR024194">
    <property type="entry name" value="Ac/AlaTfrase_AlgI/DltB"/>
</dbReference>
<dbReference type="OrthoDB" id="139172at2"/>
<dbReference type="Proteomes" id="UP000321304">
    <property type="component" value="Unassembled WGS sequence"/>
</dbReference>
<feature type="transmembrane region" description="Helical" evidence="14">
    <location>
        <begin position="357"/>
        <end position="376"/>
    </location>
</feature>
<evidence type="ECO:0000256" key="14">
    <source>
        <dbReference type="SAM" id="Phobius"/>
    </source>
</evidence>
<feature type="transmembrane region" description="Helical" evidence="14">
    <location>
        <begin position="328"/>
        <end position="345"/>
    </location>
</feature>
<evidence type="ECO:0000256" key="13">
    <source>
        <dbReference type="PIRNR" id="PIRNR016636"/>
    </source>
</evidence>
<evidence type="ECO:0000256" key="12">
    <source>
        <dbReference type="ARBA" id="ARBA00031030"/>
    </source>
</evidence>
<feature type="transmembrane region" description="Helical" evidence="14">
    <location>
        <begin position="77"/>
        <end position="97"/>
    </location>
</feature>
<evidence type="ECO:0000256" key="3">
    <source>
        <dbReference type="ARBA" id="ARBA00010323"/>
    </source>
</evidence>
<evidence type="ECO:0000256" key="10">
    <source>
        <dbReference type="ARBA" id="ARBA00023136"/>
    </source>
</evidence>
<dbReference type="InterPro" id="IPR004299">
    <property type="entry name" value="MBOAT_fam"/>
</dbReference>
<dbReference type="Pfam" id="PF03062">
    <property type="entry name" value="MBOAT"/>
    <property type="match status" value="1"/>
</dbReference>
<keyword evidence="11 13" id="KW-0012">Acyltransferase</keyword>
<proteinExistence type="inferred from homology"/>
<dbReference type="EMBL" id="VITY01000022">
    <property type="protein sequence ID" value="TWB87277.1"/>
    <property type="molecule type" value="Genomic_DNA"/>
</dbReference>
<evidence type="ECO:0000256" key="7">
    <source>
        <dbReference type="ARBA" id="ARBA00022692"/>
    </source>
</evidence>
<evidence type="ECO:0000256" key="2">
    <source>
        <dbReference type="ARBA" id="ARBA00005182"/>
    </source>
</evidence>
<dbReference type="InterPro" id="IPR051085">
    <property type="entry name" value="MB_O-acyltransferase"/>
</dbReference>
<feature type="transmembrane region" description="Helical" evidence="14">
    <location>
        <begin position="181"/>
        <end position="201"/>
    </location>
</feature>
<evidence type="ECO:0000256" key="4">
    <source>
        <dbReference type="ARBA" id="ARBA00016084"/>
    </source>
</evidence>
<comment type="subcellular location">
    <subcellularLocation>
        <location evidence="1">Cell membrane</location>
        <topology evidence="1">Multi-pass membrane protein</topology>
    </subcellularLocation>
</comment>
<comment type="similarity">
    <text evidence="3 13">Belongs to the membrane-bound acyltransferase family.</text>
</comment>
<dbReference type="PIRSF" id="PIRSF500217">
    <property type="entry name" value="AlgI"/>
    <property type="match status" value="1"/>
</dbReference>
<keyword evidence="7 14" id="KW-0812">Transmembrane</keyword>
<keyword evidence="8" id="KW-0016">Alginate biosynthesis</keyword>
<feature type="transmembrane region" description="Helical" evidence="14">
    <location>
        <begin position="150"/>
        <end position="169"/>
    </location>
</feature>
<evidence type="ECO:0000256" key="8">
    <source>
        <dbReference type="ARBA" id="ARBA00022841"/>
    </source>
</evidence>
<keyword evidence="10 13" id="KW-0472">Membrane</keyword>
<feature type="transmembrane region" description="Helical" evidence="14">
    <location>
        <begin position="396"/>
        <end position="417"/>
    </location>
</feature>
<dbReference type="PANTHER" id="PTHR13285:SF23">
    <property type="entry name" value="TEICHOIC ACID D-ALANYLTRANSFERASE"/>
    <property type="match status" value="1"/>
</dbReference>
<comment type="caution">
    <text evidence="15">The sequence shown here is derived from an EMBL/GenBank/DDBJ whole genome shotgun (WGS) entry which is preliminary data.</text>
</comment>
<evidence type="ECO:0000313" key="15">
    <source>
        <dbReference type="EMBL" id="TWB87277.1"/>
    </source>
</evidence>
<dbReference type="GO" id="GO:0005886">
    <property type="term" value="C:plasma membrane"/>
    <property type="evidence" value="ECO:0007669"/>
    <property type="project" value="UniProtKB-SubCell"/>
</dbReference>
<accession>A0A560KVX5</accession>
<evidence type="ECO:0000256" key="6">
    <source>
        <dbReference type="ARBA" id="ARBA00022679"/>
    </source>
</evidence>
<evidence type="ECO:0000256" key="11">
    <source>
        <dbReference type="ARBA" id="ARBA00023315"/>
    </source>
</evidence>
<dbReference type="GO" id="GO:0042121">
    <property type="term" value="P:alginic acid biosynthetic process"/>
    <property type="evidence" value="ECO:0007669"/>
    <property type="project" value="UniProtKB-KW"/>
</dbReference>
<keyword evidence="6 13" id="KW-0808">Transferase</keyword>
<gene>
    <name evidence="15" type="ORF">FBZ93_12258</name>
</gene>
<feature type="transmembrane region" description="Helical" evidence="14">
    <location>
        <begin position="117"/>
        <end position="138"/>
    </location>
</feature>
<keyword evidence="9 14" id="KW-1133">Transmembrane helix</keyword>
<keyword evidence="5 13" id="KW-1003">Cell membrane</keyword>
<comment type="pathway">
    <text evidence="2">Glycan biosynthesis; alginate biosynthesis.</text>
</comment>
<sequence length="465" mass="52610">MLFSDPIFLLFFALYLSVHLLTPPQYRLHLLIFGSTAFYAWWKPEYAWLPYLLSTIGWGGVLWIEQAKASSVRKWRLFVVLAALFTPLAVFKYLHFLVCDVAGAFTAARTQLFGDELRFALPLGISFITFTLTAYVVNVYRGQFPIERRLIAILGYVLFFPHLIAGPILRPHELLPQLSKASKALDASFTLGSSLFVLGLAKKLIFADAIAPYVDLAYARGAHGAYDYLLAIYGFSMQIYCDFSGYTDMAVGLAYLLRIRLPRNFSSPYTSNSIIEFWRRWHITLSHWLRDYLYIALGGNRQGASRQFANLMITMLIGGLWHGANWTFVIWGGLHGVGITLNHLFNRAWPNTKLPACLRILITFHLVTIAWIYFRAPTLTSAHEVIAGPFTSSSTGFWAFVSEHAYPLVLLLAFLTAHRFDDHARVRLAVRRAQKPVVWAILLTVSALAIAVSHGSSAKFIYFDF</sequence>
<dbReference type="PANTHER" id="PTHR13285">
    <property type="entry name" value="ACYLTRANSFERASE"/>
    <property type="match status" value="1"/>
</dbReference>
<dbReference type="GO" id="GO:0016746">
    <property type="term" value="F:acyltransferase activity"/>
    <property type="evidence" value="ECO:0007669"/>
    <property type="project" value="UniProtKB-KW"/>
</dbReference>
<reference evidence="15 16" key="1">
    <citation type="submission" date="2019-06" db="EMBL/GenBank/DDBJ databases">
        <title>Genomic Encyclopedia of Type Strains, Phase IV (KMG-V): Genome sequencing to study the core and pangenomes of soil and plant-associated prokaryotes.</title>
        <authorList>
            <person name="Whitman W."/>
        </authorList>
    </citation>
    <scope>NUCLEOTIDE SEQUENCE [LARGE SCALE GENOMIC DNA]</scope>
    <source>
        <strain evidence="15 16">BR 10355</strain>
    </source>
</reference>
<dbReference type="RefSeq" id="WP_146992727.1">
    <property type="nucleotide sequence ID" value="NZ_VITY01000022.1"/>
</dbReference>